<sequence>MVTSSYEPTRKTGTHKEAFTSERVRVILRILEKRGVPVGPAARERIAGCTDLDTLSRWLERALTVTEAEGLFREGRA</sequence>
<name>A0ABW0AGU7_9ACTN</name>
<dbReference type="RefSeq" id="WP_344478861.1">
    <property type="nucleotide sequence ID" value="NZ_BAAASB010000011.1"/>
</dbReference>
<proteinExistence type="predicted"/>
<dbReference type="Proteomes" id="UP001596160">
    <property type="component" value="Unassembled WGS sequence"/>
</dbReference>
<comment type="caution">
    <text evidence="1">The sequence shown here is derived from an EMBL/GenBank/DDBJ whole genome shotgun (WGS) entry which is preliminary data.</text>
</comment>
<evidence type="ECO:0000313" key="2">
    <source>
        <dbReference type="Proteomes" id="UP001596160"/>
    </source>
</evidence>
<evidence type="ECO:0008006" key="3">
    <source>
        <dbReference type="Google" id="ProtNLM"/>
    </source>
</evidence>
<accession>A0ABW0AGU7</accession>
<dbReference type="EMBL" id="JBHSKP010000007">
    <property type="protein sequence ID" value="MFC5152937.1"/>
    <property type="molecule type" value="Genomic_DNA"/>
</dbReference>
<organism evidence="1 2">
    <name type="scientific">Streptomyces amakusaensis</name>
    <dbReference type="NCBI Taxonomy" id="67271"/>
    <lineage>
        <taxon>Bacteria</taxon>
        <taxon>Bacillati</taxon>
        <taxon>Actinomycetota</taxon>
        <taxon>Actinomycetes</taxon>
        <taxon>Kitasatosporales</taxon>
        <taxon>Streptomycetaceae</taxon>
        <taxon>Streptomyces</taxon>
    </lineage>
</organism>
<evidence type="ECO:0000313" key="1">
    <source>
        <dbReference type="EMBL" id="MFC5152937.1"/>
    </source>
</evidence>
<protein>
    <recommendedName>
        <fullName evidence="3">Transposase</fullName>
    </recommendedName>
</protein>
<keyword evidence="2" id="KW-1185">Reference proteome</keyword>
<reference evidence="2" key="1">
    <citation type="journal article" date="2019" name="Int. J. Syst. Evol. Microbiol.">
        <title>The Global Catalogue of Microorganisms (GCM) 10K type strain sequencing project: providing services to taxonomists for standard genome sequencing and annotation.</title>
        <authorList>
            <consortium name="The Broad Institute Genomics Platform"/>
            <consortium name="The Broad Institute Genome Sequencing Center for Infectious Disease"/>
            <person name="Wu L."/>
            <person name="Ma J."/>
        </authorList>
    </citation>
    <scope>NUCLEOTIDE SEQUENCE [LARGE SCALE GENOMIC DNA]</scope>
    <source>
        <strain evidence="2">PCU 266</strain>
    </source>
</reference>
<gene>
    <name evidence="1" type="ORF">ACFPRH_14440</name>
</gene>